<dbReference type="PANTHER" id="PTHR19446">
    <property type="entry name" value="REVERSE TRANSCRIPTASES"/>
    <property type="match status" value="1"/>
</dbReference>
<reference evidence="3" key="1">
    <citation type="submission" date="2025-08" db="UniProtKB">
        <authorList>
            <consortium name="RefSeq"/>
        </authorList>
    </citation>
    <scope>IDENTIFICATION</scope>
</reference>
<dbReference type="CDD" id="cd01650">
    <property type="entry name" value="RT_nLTR_like"/>
    <property type="match status" value="1"/>
</dbReference>
<sequence>MRRYKNRGNMPISYKEAKTIWEALIKKFSIEDATKQKLSRYTQNPNHEHWYALVKLMKYLRGTMNYGIVYSGYLVVLEGYNDTNWISDSNETKSTSCYVFTLGGGAVAWKSARQTIIAESTIEAEFVNLVLTESEADWLRNFFANIPLAKDLLSQQDLSSLDNPFSQEEIRRAVFDLNADKAPGPDGFPIFFFQKYWEIVKDDIYKLCDDFYWGRANLERINWANIALIPKNQSSENPSQFRPISLINSSLKIISKILANRLRSKINALIDETQSAFIKGRCITDNIVAANELIFYMQKHRLPGLILKVDFANAFDTVDWEFLLELLHASGFSDKWISSINSIFTSTKAKFLINGNQSGYIRYRRGLRQGDPLSPLLFALVVDVLSTMFNNALNSGILYGVALGGTGIRMCHLQYADDLLILTNGGVEDLRIIKLILYLFECISGLKVNSDKTCLYAAMRNQIPHIAQGIDRIRRDFLWSGPDNQQGKIRLWWWKIASDTRWCGKAILSEIYYRNSPMWNLYHKHCRRRSFFWNGIMYSLPTFRKNLISISRNGASTLFWLDNWVEGRAPAELWPHVYQSALHQDVTIRDFLSNTSMSLLSDSPKWRNLINFAMALTSEENDEKRWSLTANGCFSVKLFYNFLNDGGLRCATTPVILKSICPKKINLFNWLAWDNKILTLDNLALRRCNLLHSTTCVLCNAAIETTDHLLLHCSFASHIWNYFGQLFGIFLSPGSLVDLWRSWRSILSKNLFPFWDLLVRAINWNIWLERNARIFNSNCLSTVAIIFKINCMIISWYDAAPEAKKAKLEDPVSKIKRSLEFLSSADVVQVESTSRPTSPGET</sequence>
<dbReference type="AlphaFoldDB" id="A0AB40AGQ0"/>
<dbReference type="GeneID" id="120249550"/>
<dbReference type="SUPFAM" id="SSF56672">
    <property type="entry name" value="DNA/RNA polymerases"/>
    <property type="match status" value="1"/>
</dbReference>
<keyword evidence="2" id="KW-1185">Reference proteome</keyword>
<dbReference type="Proteomes" id="UP001515500">
    <property type="component" value="Chromosome 3"/>
</dbReference>
<proteinExistence type="predicted"/>
<dbReference type="InterPro" id="IPR026960">
    <property type="entry name" value="RVT-Znf"/>
</dbReference>
<dbReference type="InterPro" id="IPR000477">
    <property type="entry name" value="RT_dom"/>
</dbReference>
<evidence type="ECO:0000259" key="1">
    <source>
        <dbReference type="PROSITE" id="PS50878"/>
    </source>
</evidence>
<dbReference type="PROSITE" id="PS50878">
    <property type="entry name" value="RT_POL"/>
    <property type="match status" value="1"/>
</dbReference>
<dbReference type="CDD" id="cd09272">
    <property type="entry name" value="RNase_HI_RT_Ty1"/>
    <property type="match status" value="1"/>
</dbReference>
<dbReference type="Pfam" id="PF00078">
    <property type="entry name" value="RVT_1"/>
    <property type="match status" value="1"/>
</dbReference>
<dbReference type="InterPro" id="IPR043502">
    <property type="entry name" value="DNA/RNA_pol_sf"/>
</dbReference>
<protein>
    <submittedName>
        <fullName evidence="3">Uncharacterized protein LOC120249550</fullName>
    </submittedName>
</protein>
<gene>
    <name evidence="3" type="primary">LOC120249550</name>
</gene>
<dbReference type="RefSeq" id="XP_039114040.1">
    <property type="nucleotide sequence ID" value="XM_039258106.1"/>
</dbReference>
<accession>A0AB40AGQ0</accession>
<feature type="domain" description="Reverse transcriptase" evidence="1">
    <location>
        <begin position="210"/>
        <end position="507"/>
    </location>
</feature>
<organism evidence="2 3">
    <name type="scientific">Dioscorea cayennensis subsp. rotundata</name>
    <name type="common">White Guinea yam</name>
    <name type="synonym">Dioscorea rotundata</name>
    <dbReference type="NCBI Taxonomy" id="55577"/>
    <lineage>
        <taxon>Eukaryota</taxon>
        <taxon>Viridiplantae</taxon>
        <taxon>Streptophyta</taxon>
        <taxon>Embryophyta</taxon>
        <taxon>Tracheophyta</taxon>
        <taxon>Spermatophyta</taxon>
        <taxon>Magnoliopsida</taxon>
        <taxon>Liliopsida</taxon>
        <taxon>Dioscoreales</taxon>
        <taxon>Dioscoreaceae</taxon>
        <taxon>Dioscorea</taxon>
    </lineage>
</organism>
<evidence type="ECO:0000313" key="3">
    <source>
        <dbReference type="RefSeq" id="XP_039114040.1"/>
    </source>
</evidence>
<dbReference type="Pfam" id="PF13966">
    <property type="entry name" value="zf-RVT"/>
    <property type="match status" value="1"/>
</dbReference>
<name>A0AB40AGQ0_DIOCR</name>
<evidence type="ECO:0000313" key="2">
    <source>
        <dbReference type="Proteomes" id="UP001515500"/>
    </source>
</evidence>